<evidence type="ECO:0000256" key="1">
    <source>
        <dbReference type="SAM" id="MobiDB-lite"/>
    </source>
</evidence>
<protein>
    <submittedName>
        <fullName evidence="3">Relaxase/mobilization nuclease domain-containing protein</fullName>
    </submittedName>
</protein>
<proteinExistence type="predicted"/>
<accession>A0ABW2LQW0</accession>
<dbReference type="Pfam" id="PF03432">
    <property type="entry name" value="Relaxase"/>
    <property type="match status" value="1"/>
</dbReference>
<name>A0ABW2LQW0_9PSEU</name>
<feature type="region of interest" description="Disordered" evidence="1">
    <location>
        <begin position="368"/>
        <end position="389"/>
    </location>
</feature>
<evidence type="ECO:0000313" key="4">
    <source>
        <dbReference type="Proteomes" id="UP001596504"/>
    </source>
</evidence>
<comment type="caution">
    <text evidence="3">The sequence shown here is derived from an EMBL/GenBank/DDBJ whole genome shotgun (WGS) entry which is preliminary data.</text>
</comment>
<feature type="compositionally biased region" description="Low complexity" evidence="1">
    <location>
        <begin position="368"/>
        <end position="380"/>
    </location>
</feature>
<reference evidence="4" key="1">
    <citation type="journal article" date="2019" name="Int. J. Syst. Evol. Microbiol.">
        <title>The Global Catalogue of Microorganisms (GCM) 10K type strain sequencing project: providing services to taxonomists for standard genome sequencing and annotation.</title>
        <authorList>
            <consortium name="The Broad Institute Genomics Platform"/>
            <consortium name="The Broad Institute Genome Sequencing Center for Infectious Disease"/>
            <person name="Wu L."/>
            <person name="Ma J."/>
        </authorList>
    </citation>
    <scope>NUCLEOTIDE SEQUENCE [LARGE SCALE GENOMIC DNA]</scope>
    <source>
        <strain evidence="4">WLHS5</strain>
    </source>
</reference>
<dbReference type="RefSeq" id="WP_380673253.1">
    <property type="nucleotide sequence ID" value="NZ_JBHTCJ010000022.1"/>
</dbReference>
<feature type="compositionally biased region" description="Basic and acidic residues" evidence="1">
    <location>
        <begin position="471"/>
        <end position="511"/>
    </location>
</feature>
<evidence type="ECO:0000313" key="3">
    <source>
        <dbReference type="EMBL" id="MFC7344956.1"/>
    </source>
</evidence>
<sequence length="511" mass="56621">MITKVSPKRGSRTRGLLEYLWGPGRHNEHTNPHMVAAWDESFLQHELDSFERGLLAREMEAPLRLFGREPGGHVYHTSVSIDAPDGELTDEQWAEVARAGAEKLGFTDEDGQAAVPWIAMRHGKSTNGNDHIHFVASLCRENGTVPDIRGDYGKWREVREHFAAKWGLRTGRSRGAGMPGVTRAELESAQRQGRNEPARTELAREVRGAAAGARTEAEFLQRLRRSGVLVGARWEDGKELPVGYSVALKPPTGEKPVWFGGAKLAEDLSLGSLRTAWPEPGSEQAADDRRAWHPTGWRDMPTGRQLANRRLRAEAWDEAGQRIAEMRTRLEQIEPTDAATWSSASRETAGVLAALAHRVEPGHRQQLSRAADALASAAQTAEEEPDPPRVDVLAPMAGVARAVADAALVSHSGPIAIATVTMQLGRLVQALERAHELAGRKEQAERSARAAAEMLEHIRRTPSPQQLQAEAQREQEQREQQERQQREQQEQRGEQPRGGLTERRDEGRDGR</sequence>
<organism evidence="3 4">
    <name type="scientific">Saccharopolyspora griseoalba</name>
    <dbReference type="NCBI Taxonomy" id="1431848"/>
    <lineage>
        <taxon>Bacteria</taxon>
        <taxon>Bacillati</taxon>
        <taxon>Actinomycetota</taxon>
        <taxon>Actinomycetes</taxon>
        <taxon>Pseudonocardiales</taxon>
        <taxon>Pseudonocardiaceae</taxon>
        <taxon>Saccharopolyspora</taxon>
    </lineage>
</organism>
<evidence type="ECO:0000259" key="2">
    <source>
        <dbReference type="Pfam" id="PF03432"/>
    </source>
</evidence>
<dbReference type="EMBL" id="JBHTCJ010000022">
    <property type="protein sequence ID" value="MFC7344956.1"/>
    <property type="molecule type" value="Genomic_DNA"/>
</dbReference>
<feature type="region of interest" description="Disordered" evidence="1">
    <location>
        <begin position="279"/>
        <end position="301"/>
    </location>
</feature>
<keyword evidence="4" id="KW-1185">Reference proteome</keyword>
<gene>
    <name evidence="3" type="ORF">ACFQRI_26395</name>
</gene>
<feature type="region of interest" description="Disordered" evidence="1">
    <location>
        <begin position="458"/>
        <end position="511"/>
    </location>
</feature>
<dbReference type="Proteomes" id="UP001596504">
    <property type="component" value="Unassembled WGS sequence"/>
</dbReference>
<dbReference type="InterPro" id="IPR005094">
    <property type="entry name" value="Endonuclease_MobA/VirD2"/>
</dbReference>
<feature type="domain" description="MobA/VirD2-like nuclease" evidence="2">
    <location>
        <begin position="43"/>
        <end position="168"/>
    </location>
</feature>